<proteinExistence type="predicted"/>
<feature type="compositionally biased region" description="Basic residues" evidence="1">
    <location>
        <begin position="69"/>
        <end position="88"/>
    </location>
</feature>
<name>A0A4D4L060_STRVO</name>
<dbReference type="AlphaFoldDB" id="A0A4D4L060"/>
<organism evidence="2 3">
    <name type="scientific">Streptomyces violaceusniger</name>
    <dbReference type="NCBI Taxonomy" id="68280"/>
    <lineage>
        <taxon>Bacteria</taxon>
        <taxon>Bacillati</taxon>
        <taxon>Actinomycetota</taxon>
        <taxon>Actinomycetes</taxon>
        <taxon>Kitasatosporales</taxon>
        <taxon>Streptomycetaceae</taxon>
        <taxon>Streptomyces</taxon>
        <taxon>Streptomyces violaceusniger group</taxon>
    </lineage>
</organism>
<dbReference type="Proteomes" id="UP000301309">
    <property type="component" value="Unassembled WGS sequence"/>
</dbReference>
<dbReference type="EMBL" id="BJHW01000001">
    <property type="protein sequence ID" value="GDY54472.1"/>
    <property type="molecule type" value="Genomic_DNA"/>
</dbReference>
<gene>
    <name evidence="2" type="ORF">SVIO_050950</name>
</gene>
<accession>A0A4D4L060</accession>
<feature type="region of interest" description="Disordered" evidence="1">
    <location>
        <begin position="61"/>
        <end position="88"/>
    </location>
</feature>
<evidence type="ECO:0000313" key="2">
    <source>
        <dbReference type="EMBL" id="GDY54472.1"/>
    </source>
</evidence>
<comment type="caution">
    <text evidence="2">The sequence shown here is derived from an EMBL/GenBank/DDBJ whole genome shotgun (WGS) entry which is preliminary data.</text>
</comment>
<reference evidence="2 3" key="1">
    <citation type="journal article" date="2020" name="Int. J. Syst. Evol. Microbiol.">
        <title>Reclassification of Streptomyces castelarensis and Streptomyces sporoclivatus as later heterotypic synonyms of Streptomyces antimycoticus.</title>
        <authorList>
            <person name="Komaki H."/>
            <person name="Tamura T."/>
        </authorList>
    </citation>
    <scope>NUCLEOTIDE SEQUENCE [LARGE SCALE GENOMIC DNA]</scope>
    <source>
        <strain evidence="2 3">NBRC 13459</strain>
    </source>
</reference>
<evidence type="ECO:0000256" key="1">
    <source>
        <dbReference type="SAM" id="MobiDB-lite"/>
    </source>
</evidence>
<evidence type="ECO:0000313" key="3">
    <source>
        <dbReference type="Proteomes" id="UP000301309"/>
    </source>
</evidence>
<keyword evidence="3" id="KW-1185">Reference proteome</keyword>
<sequence length="88" mass="9755">MGHITDWQEELSPYYDQARRMLGARLNHTLTPSDVHLKAAAEKMGVGDTFHMAPVGVFFGTGTTPTAPRRPRRAGRSRSVLRRRGPGP</sequence>
<protein>
    <submittedName>
        <fullName evidence="2">Uncharacterized protein</fullName>
    </submittedName>
</protein>